<dbReference type="GO" id="GO:0006559">
    <property type="term" value="P:L-phenylalanine catabolic process"/>
    <property type="evidence" value="ECO:0007669"/>
    <property type="project" value="InterPro"/>
</dbReference>
<dbReference type="Pfam" id="PF20510">
    <property type="entry name" value="HgmA_N"/>
    <property type="match status" value="1"/>
</dbReference>
<feature type="non-terminal residue" evidence="7">
    <location>
        <position position="72"/>
    </location>
</feature>
<keyword evidence="1" id="KW-0479">Metal-binding</keyword>
<evidence type="ECO:0000256" key="5">
    <source>
        <dbReference type="SAM" id="MobiDB-lite"/>
    </source>
</evidence>
<evidence type="ECO:0000259" key="6">
    <source>
        <dbReference type="Pfam" id="PF20510"/>
    </source>
</evidence>
<dbReference type="RefSeq" id="WP_212522597.1">
    <property type="nucleotide sequence ID" value="NZ_JAGSOH010000285.1"/>
</dbReference>
<evidence type="ECO:0000256" key="4">
    <source>
        <dbReference type="ARBA" id="ARBA00023004"/>
    </source>
</evidence>
<dbReference type="InterPro" id="IPR011051">
    <property type="entry name" value="RmlC_Cupin_sf"/>
</dbReference>
<dbReference type="EC" id="1.13.11.5" evidence="7"/>
<feature type="region of interest" description="Disordered" evidence="5">
    <location>
        <begin position="1"/>
        <end position="43"/>
    </location>
</feature>
<dbReference type="Proteomes" id="UP000676325">
    <property type="component" value="Unassembled WGS sequence"/>
</dbReference>
<dbReference type="EMBL" id="JAGSOH010000285">
    <property type="protein sequence ID" value="MBR7831492.1"/>
    <property type="molecule type" value="Genomic_DNA"/>
</dbReference>
<dbReference type="InterPro" id="IPR005708">
    <property type="entry name" value="Homogentis_dOase"/>
</dbReference>
<protein>
    <submittedName>
        <fullName evidence="7">Homogentisate 1,2-dioxygenase</fullName>
        <ecNumber evidence="7">1.13.11.5</ecNumber>
    </submittedName>
</protein>
<dbReference type="PANTHER" id="PTHR11056:SF0">
    <property type="entry name" value="HOMOGENTISATE 1,2-DIOXYGENASE"/>
    <property type="match status" value="1"/>
</dbReference>
<comment type="caution">
    <text evidence="7">The sequence shown here is derived from an EMBL/GenBank/DDBJ whole genome shotgun (WGS) entry which is preliminary data.</text>
</comment>
<name>A0A941IMX3_9ACTN</name>
<organism evidence="7 8">
    <name type="scientific">Actinospica acidithermotolerans</name>
    <dbReference type="NCBI Taxonomy" id="2828514"/>
    <lineage>
        <taxon>Bacteria</taxon>
        <taxon>Bacillati</taxon>
        <taxon>Actinomycetota</taxon>
        <taxon>Actinomycetes</taxon>
        <taxon>Catenulisporales</taxon>
        <taxon>Actinospicaceae</taxon>
        <taxon>Actinospica</taxon>
    </lineage>
</organism>
<evidence type="ECO:0000313" key="7">
    <source>
        <dbReference type="EMBL" id="MBR7831492.1"/>
    </source>
</evidence>
<evidence type="ECO:0000313" key="8">
    <source>
        <dbReference type="Proteomes" id="UP000676325"/>
    </source>
</evidence>
<feature type="domain" description="Homogentisate 1,2-dioxygenase N-terminal" evidence="6">
    <location>
        <begin position="17"/>
        <end position="72"/>
    </location>
</feature>
<keyword evidence="8" id="KW-1185">Reference proteome</keyword>
<dbReference type="AlphaFoldDB" id="A0A941IMX3"/>
<sequence length="72" mass="7851">MNEGATHVPAETDTPSYLSGFGNEHQSEAVPGALPKGQNSPQQAPLGLYAEQISGTAFTQPRHVNRRTWVYR</sequence>
<dbReference type="GO" id="GO:0006570">
    <property type="term" value="P:tyrosine metabolic process"/>
    <property type="evidence" value="ECO:0007669"/>
    <property type="project" value="InterPro"/>
</dbReference>
<evidence type="ECO:0000256" key="2">
    <source>
        <dbReference type="ARBA" id="ARBA00022964"/>
    </source>
</evidence>
<accession>A0A941IMX3</accession>
<evidence type="ECO:0000256" key="1">
    <source>
        <dbReference type="ARBA" id="ARBA00022723"/>
    </source>
</evidence>
<dbReference type="GO" id="GO:0004411">
    <property type="term" value="F:homogentisate 1,2-dioxygenase activity"/>
    <property type="evidence" value="ECO:0007669"/>
    <property type="project" value="UniProtKB-EC"/>
</dbReference>
<gene>
    <name evidence="7" type="ORF">KDK95_34705</name>
</gene>
<dbReference type="PANTHER" id="PTHR11056">
    <property type="entry name" value="HOMOGENTISATE 1,2-DIOXYGENASE"/>
    <property type="match status" value="1"/>
</dbReference>
<evidence type="ECO:0000256" key="3">
    <source>
        <dbReference type="ARBA" id="ARBA00023002"/>
    </source>
</evidence>
<dbReference type="InterPro" id="IPR046452">
    <property type="entry name" value="HgmA_N"/>
</dbReference>
<reference evidence="7" key="1">
    <citation type="submission" date="2021-04" db="EMBL/GenBank/DDBJ databases">
        <title>Genome based classification of Actinospica acidithermotolerans sp. nov., an actinobacterium isolated from an Indonesian hot spring.</title>
        <authorList>
            <person name="Kusuma A.B."/>
            <person name="Putra K.E."/>
            <person name="Nafisah S."/>
            <person name="Loh J."/>
            <person name="Nouioui I."/>
            <person name="Goodfellow M."/>
        </authorList>
    </citation>
    <scope>NUCLEOTIDE SEQUENCE</scope>
    <source>
        <strain evidence="7">MGRD01-02</strain>
    </source>
</reference>
<dbReference type="GO" id="GO:0046872">
    <property type="term" value="F:metal ion binding"/>
    <property type="evidence" value="ECO:0007669"/>
    <property type="project" value="UniProtKB-KW"/>
</dbReference>
<keyword evidence="2" id="KW-0223">Dioxygenase</keyword>
<dbReference type="GO" id="GO:0005737">
    <property type="term" value="C:cytoplasm"/>
    <property type="evidence" value="ECO:0007669"/>
    <property type="project" value="TreeGrafter"/>
</dbReference>
<keyword evidence="3 7" id="KW-0560">Oxidoreductase</keyword>
<dbReference type="SUPFAM" id="SSF51182">
    <property type="entry name" value="RmlC-like cupins"/>
    <property type="match status" value="1"/>
</dbReference>
<proteinExistence type="predicted"/>
<keyword evidence="4" id="KW-0408">Iron</keyword>